<sequence>MGLLCLFPFFTQAQDLLVTSEGDSISCKITSIENGTVHFTLDRNGQTVQTLMPPQKVSTFEEGFYTKKNQKPALSVPRQRPWRLGISSGYGRRLSKTHESLAGTSYARGLKNGYHITLEGQYFFPSETGIGLVYSSFHAKSESQSLMDDITISFLGPTLYAKMPSGNNNSFLLGGSFGYLSYKDQAYSHSNGDFTLKGATLGAMLDATYDIGLSENLALGLGLSVTSGVIEKITIEKGRNKQTIDLDAGNEEGLLRIDLKVGLSFYP</sequence>
<dbReference type="eggNOG" id="COG2067">
    <property type="taxonomic scope" value="Bacteria"/>
</dbReference>
<dbReference type="HOGENOM" id="CLU_1041035_0_0_10"/>
<dbReference type="KEGG" id="evi:Echvi_2636"/>
<dbReference type="InterPro" id="IPR036709">
    <property type="entry name" value="Autotransporte_beta_dom_sf"/>
</dbReference>
<dbReference type="Proteomes" id="UP000010796">
    <property type="component" value="Chromosome"/>
</dbReference>
<dbReference type="SUPFAM" id="SSF103515">
    <property type="entry name" value="Autotransporter"/>
    <property type="match status" value="1"/>
</dbReference>
<dbReference type="AlphaFoldDB" id="L0G0P4"/>
<name>L0G0P4_ECHVK</name>
<evidence type="ECO:0000313" key="1">
    <source>
        <dbReference type="EMBL" id="AGA78878.1"/>
    </source>
</evidence>
<dbReference type="RefSeq" id="WP_015266431.1">
    <property type="nucleotide sequence ID" value="NC_019904.1"/>
</dbReference>
<reference evidence="2" key="1">
    <citation type="submission" date="2012-02" db="EMBL/GenBank/DDBJ databases">
        <title>The complete genome of Echinicola vietnamensis DSM 17526.</title>
        <authorList>
            <person name="Lucas S."/>
            <person name="Copeland A."/>
            <person name="Lapidus A."/>
            <person name="Glavina del Rio T."/>
            <person name="Dalin E."/>
            <person name="Tice H."/>
            <person name="Bruce D."/>
            <person name="Goodwin L."/>
            <person name="Pitluck S."/>
            <person name="Peters L."/>
            <person name="Ovchinnikova G."/>
            <person name="Teshima H."/>
            <person name="Kyrpides N."/>
            <person name="Mavromatis K."/>
            <person name="Ivanova N."/>
            <person name="Brettin T."/>
            <person name="Detter J.C."/>
            <person name="Han C."/>
            <person name="Larimer F."/>
            <person name="Land M."/>
            <person name="Hauser L."/>
            <person name="Markowitz V."/>
            <person name="Cheng J.-F."/>
            <person name="Hugenholtz P."/>
            <person name="Woyke T."/>
            <person name="Wu D."/>
            <person name="Brambilla E."/>
            <person name="Klenk H.-P."/>
            <person name="Eisen J.A."/>
        </authorList>
    </citation>
    <scope>NUCLEOTIDE SEQUENCE [LARGE SCALE GENOMIC DNA]</scope>
    <source>
        <strain evidence="2">DSM 17526 / LMG 23754 / KMM 6221</strain>
    </source>
</reference>
<organism evidence="1 2">
    <name type="scientific">Echinicola vietnamensis (strain DSM 17526 / LMG 23754 / KMM 6221)</name>
    <dbReference type="NCBI Taxonomy" id="926556"/>
    <lineage>
        <taxon>Bacteria</taxon>
        <taxon>Pseudomonadati</taxon>
        <taxon>Bacteroidota</taxon>
        <taxon>Cytophagia</taxon>
        <taxon>Cytophagales</taxon>
        <taxon>Cyclobacteriaceae</taxon>
        <taxon>Echinicola</taxon>
    </lineage>
</organism>
<dbReference type="EMBL" id="CP003346">
    <property type="protein sequence ID" value="AGA78878.1"/>
    <property type="molecule type" value="Genomic_DNA"/>
</dbReference>
<gene>
    <name evidence="1" type="ordered locus">Echvi_2636</name>
</gene>
<keyword evidence="2" id="KW-1185">Reference proteome</keyword>
<dbReference type="OrthoDB" id="979407at2"/>
<accession>L0G0P4</accession>
<evidence type="ECO:0000313" key="2">
    <source>
        <dbReference type="Proteomes" id="UP000010796"/>
    </source>
</evidence>
<proteinExistence type="predicted"/>
<protein>
    <submittedName>
        <fullName evidence="1">Putative autotransporter protein</fullName>
    </submittedName>
</protein>